<evidence type="ECO:0000259" key="4">
    <source>
        <dbReference type="Pfam" id="PF02719"/>
    </source>
</evidence>
<dbReference type="PANTHER" id="PTHR43318:SF1">
    <property type="entry name" value="POLYSACCHARIDE BIOSYNTHESIS PROTEIN EPSC-RELATED"/>
    <property type="match status" value="1"/>
</dbReference>
<organism evidence="5 6">
    <name type="scientific">Candidatus Wolfebacteria bacterium CG03_land_8_20_14_0_80_36_15</name>
    <dbReference type="NCBI Taxonomy" id="1975067"/>
    <lineage>
        <taxon>Bacteria</taxon>
        <taxon>Candidatus Wolfeibacteriota</taxon>
    </lineage>
</organism>
<evidence type="ECO:0000313" key="5">
    <source>
        <dbReference type="EMBL" id="PIU99304.1"/>
    </source>
</evidence>
<keyword evidence="3" id="KW-1133">Transmembrane helix</keyword>
<dbReference type="PANTHER" id="PTHR43318">
    <property type="entry name" value="UDP-N-ACETYLGLUCOSAMINE 4,6-DEHYDRATASE"/>
    <property type="match status" value="1"/>
</dbReference>
<feature type="coiled-coil region" evidence="2">
    <location>
        <begin position="585"/>
        <end position="612"/>
    </location>
</feature>
<dbReference type="InterPro" id="IPR036291">
    <property type="entry name" value="NAD(P)-bd_dom_sf"/>
</dbReference>
<feature type="domain" description="Polysaccharide biosynthesis protein CapD-like" evidence="4">
    <location>
        <begin position="294"/>
        <end position="577"/>
    </location>
</feature>
<evidence type="ECO:0000313" key="6">
    <source>
        <dbReference type="Proteomes" id="UP000230131"/>
    </source>
</evidence>
<dbReference type="Proteomes" id="UP000230131">
    <property type="component" value="Unassembled WGS sequence"/>
</dbReference>
<keyword evidence="3" id="KW-0472">Membrane</keyword>
<dbReference type="Gene3D" id="3.40.50.720">
    <property type="entry name" value="NAD(P)-binding Rossmann-like Domain"/>
    <property type="match status" value="2"/>
</dbReference>
<feature type="transmembrane region" description="Helical" evidence="3">
    <location>
        <begin position="84"/>
        <end position="102"/>
    </location>
</feature>
<dbReference type="InterPro" id="IPR003869">
    <property type="entry name" value="Polysac_CapD-like"/>
</dbReference>
<name>A0A2M7B864_9BACT</name>
<dbReference type="Pfam" id="PF13727">
    <property type="entry name" value="CoA_binding_3"/>
    <property type="match status" value="1"/>
</dbReference>
<reference evidence="6" key="1">
    <citation type="submission" date="2017-09" db="EMBL/GenBank/DDBJ databases">
        <title>Depth-based differentiation of microbial function through sediment-hosted aquifers and enrichment of novel symbionts in the deep terrestrial subsurface.</title>
        <authorList>
            <person name="Probst A.J."/>
            <person name="Ladd B."/>
            <person name="Jarett J.K."/>
            <person name="Geller-Mcgrath D.E."/>
            <person name="Sieber C.M.K."/>
            <person name="Emerson J.B."/>
            <person name="Anantharaman K."/>
            <person name="Thomas B.C."/>
            <person name="Malmstrom R."/>
            <person name="Stieglmeier M."/>
            <person name="Klingl A."/>
            <person name="Woyke T."/>
            <person name="Ryan C.M."/>
            <person name="Banfield J.F."/>
        </authorList>
    </citation>
    <scope>NUCLEOTIDE SEQUENCE [LARGE SCALE GENOMIC DNA]</scope>
</reference>
<evidence type="ECO:0000256" key="1">
    <source>
        <dbReference type="ARBA" id="ARBA00007430"/>
    </source>
</evidence>
<dbReference type="InterPro" id="IPR051203">
    <property type="entry name" value="Polysaccharide_Synthase-Rel"/>
</dbReference>
<dbReference type="SUPFAM" id="SSF51735">
    <property type="entry name" value="NAD(P)-binding Rossmann-fold domains"/>
    <property type="match status" value="2"/>
</dbReference>
<gene>
    <name evidence="5" type="ORF">COS59_00495</name>
</gene>
<keyword evidence="3" id="KW-0812">Transmembrane</keyword>
<accession>A0A2M7B864</accession>
<dbReference type="CDD" id="cd05237">
    <property type="entry name" value="UDP_invert_4-6DH_SDR_e"/>
    <property type="match status" value="1"/>
</dbReference>
<keyword evidence="2" id="KW-0175">Coiled coil</keyword>
<dbReference type="EMBL" id="PEVH01000018">
    <property type="protein sequence ID" value="PIU99304.1"/>
    <property type="molecule type" value="Genomic_DNA"/>
</dbReference>
<proteinExistence type="inferred from homology"/>
<dbReference type="Pfam" id="PF02719">
    <property type="entry name" value="Polysacc_synt_2"/>
    <property type="match status" value="1"/>
</dbReference>
<protein>
    <recommendedName>
        <fullName evidence="4">Polysaccharide biosynthesis protein CapD-like domain-containing protein</fullName>
    </recommendedName>
</protein>
<sequence length="617" mass="69285">MKKILQILRANKRIILLIGDIILISVALLLAFVFRFDGIIPPEYYSRFPAYIILALILNIYFIWRQGLYSFSWEFISLREALRLFKAITFANFIFALAVLASRETLTLFSGFPRTVILINYILDLILLGSIRISKRAWQEFTEKKFFESGEETLIVGASSEGEQILRNLLKNKNDIYYPIGIVDHRKDHQRTTIHGVQVLGDIEDIPKLVKSHNVKHVVIALSSVDAGVIRKATSLSREAGVKDIKIIPAAFEIISGQLRLTDIRGVQVEDLLGREPAKIDTGSISKFLKDKVVLVTGAAGSIGSEVVRQIVSFRSKKIAMLDFNESGLFDLDAEIKISFSQAPVKPIIANINDKEKIEKIIAELKPDVIFHSAAYKHVPLMEEFPEEAVETNIFGTLNVAEAAIKNNVDRFVFISTDKAIRPVSVMGQTKRVAELVVQNLGNKSKTKFVSVRFGNVIGSRGSVIPLFKEQIKRRLPVTVTHPEMTRYFMTIPEAALLVAEAGAVGKGGEIFMLDMGKPVRIFDLAKETIRLAGLEPDIDIPIVFTGVRPGEKIFEEIFSEDEKRIGATQWDKIFITKTEKPVEEKTLKKILENLKKALEQHNSSLVKETLREATRS</sequence>
<evidence type="ECO:0000256" key="3">
    <source>
        <dbReference type="SAM" id="Phobius"/>
    </source>
</evidence>
<evidence type="ECO:0000256" key="2">
    <source>
        <dbReference type="SAM" id="Coils"/>
    </source>
</evidence>
<feature type="transmembrane region" description="Helical" evidence="3">
    <location>
        <begin position="48"/>
        <end position="64"/>
    </location>
</feature>
<comment type="similarity">
    <text evidence="1">Belongs to the polysaccharide synthase family.</text>
</comment>
<feature type="transmembrane region" description="Helical" evidence="3">
    <location>
        <begin position="14"/>
        <end position="36"/>
    </location>
</feature>
<comment type="caution">
    <text evidence="5">The sequence shown here is derived from an EMBL/GenBank/DDBJ whole genome shotgun (WGS) entry which is preliminary data.</text>
</comment>
<dbReference type="AlphaFoldDB" id="A0A2M7B864"/>